<dbReference type="CDD" id="cd03245">
    <property type="entry name" value="ABCC_bacteriocin_exporters"/>
    <property type="match status" value="1"/>
</dbReference>
<keyword evidence="14" id="KW-1185">Reference proteome</keyword>
<dbReference type="Proteomes" id="UP000484885">
    <property type="component" value="Unassembled WGS sequence"/>
</dbReference>
<dbReference type="PROSITE" id="PS50990">
    <property type="entry name" value="PEPTIDASE_C39"/>
    <property type="match status" value="1"/>
</dbReference>
<evidence type="ECO:0000256" key="9">
    <source>
        <dbReference type="SAM" id="Phobius"/>
    </source>
</evidence>
<dbReference type="InterPro" id="IPR036640">
    <property type="entry name" value="ABC1_TM_sf"/>
</dbReference>
<evidence type="ECO:0000259" key="10">
    <source>
        <dbReference type="PROSITE" id="PS50893"/>
    </source>
</evidence>
<accession>A0A845V5L2</accession>
<dbReference type="Pfam" id="PF00005">
    <property type="entry name" value="ABC_tran"/>
    <property type="match status" value="1"/>
</dbReference>
<dbReference type="GO" id="GO:0140359">
    <property type="term" value="F:ABC-type transporter activity"/>
    <property type="evidence" value="ECO:0007669"/>
    <property type="project" value="InterPro"/>
</dbReference>
<evidence type="ECO:0000256" key="1">
    <source>
        <dbReference type="ARBA" id="ARBA00004651"/>
    </source>
</evidence>
<keyword evidence="6" id="KW-0067">ATP-binding</keyword>
<proteinExistence type="predicted"/>
<evidence type="ECO:0000256" key="4">
    <source>
        <dbReference type="ARBA" id="ARBA00022692"/>
    </source>
</evidence>
<dbReference type="RefSeq" id="WP_164210872.1">
    <property type="nucleotide sequence ID" value="NZ_JAAGSC010000039.1"/>
</dbReference>
<dbReference type="GO" id="GO:0006508">
    <property type="term" value="P:proteolysis"/>
    <property type="evidence" value="ECO:0007669"/>
    <property type="project" value="InterPro"/>
</dbReference>
<dbReference type="InterPro" id="IPR003439">
    <property type="entry name" value="ABC_transporter-like_ATP-bd"/>
</dbReference>
<dbReference type="Pfam" id="PF00664">
    <property type="entry name" value="ABC_membrane"/>
    <property type="match status" value="1"/>
</dbReference>
<dbReference type="InterPro" id="IPR017750">
    <property type="entry name" value="ATPase_T1SS"/>
</dbReference>
<feature type="transmembrane region" description="Helical" evidence="9">
    <location>
        <begin position="165"/>
        <end position="187"/>
    </location>
</feature>
<evidence type="ECO:0000313" key="13">
    <source>
        <dbReference type="EMBL" id="NDY95491.1"/>
    </source>
</evidence>
<dbReference type="PANTHER" id="PTHR24221">
    <property type="entry name" value="ATP-BINDING CASSETTE SUB-FAMILY B"/>
    <property type="match status" value="1"/>
</dbReference>
<protein>
    <submittedName>
        <fullName evidence="13">Type I secretion system permease/ATPase</fullName>
    </submittedName>
</protein>
<evidence type="ECO:0000259" key="12">
    <source>
        <dbReference type="PROSITE" id="PS50990"/>
    </source>
</evidence>
<evidence type="ECO:0000256" key="2">
    <source>
        <dbReference type="ARBA" id="ARBA00022448"/>
    </source>
</evidence>
<dbReference type="InterPro" id="IPR039421">
    <property type="entry name" value="Type_1_exporter"/>
</dbReference>
<feature type="domain" description="Peptidase C39" evidence="12">
    <location>
        <begin position="5"/>
        <end position="129"/>
    </location>
</feature>
<evidence type="ECO:0000256" key="5">
    <source>
        <dbReference type="ARBA" id="ARBA00022741"/>
    </source>
</evidence>
<reference evidence="13 14" key="1">
    <citation type="submission" date="2020-02" db="EMBL/GenBank/DDBJ databases">
        <authorList>
            <person name="Zhang X.-Y."/>
        </authorList>
    </citation>
    <scope>NUCLEOTIDE SEQUENCE [LARGE SCALE GENOMIC DNA]</scope>
    <source>
        <strain evidence="13 14">C33</strain>
    </source>
</reference>
<evidence type="ECO:0000256" key="7">
    <source>
        <dbReference type="ARBA" id="ARBA00022989"/>
    </source>
</evidence>
<keyword evidence="7 9" id="KW-1133">Transmembrane helix</keyword>
<evidence type="ECO:0000259" key="11">
    <source>
        <dbReference type="PROSITE" id="PS50929"/>
    </source>
</evidence>
<comment type="caution">
    <text evidence="13">The sequence shown here is derived from an EMBL/GenBank/DDBJ whole genome shotgun (WGS) entry which is preliminary data.</text>
</comment>
<feature type="domain" description="ABC transmembrane type-1" evidence="11">
    <location>
        <begin position="165"/>
        <end position="443"/>
    </location>
</feature>
<dbReference type="PROSITE" id="PS50929">
    <property type="entry name" value="ABC_TM1F"/>
    <property type="match status" value="1"/>
</dbReference>
<dbReference type="SUPFAM" id="SSF52540">
    <property type="entry name" value="P-loop containing nucleoside triphosphate hydrolases"/>
    <property type="match status" value="1"/>
</dbReference>
<feature type="transmembrane region" description="Helical" evidence="9">
    <location>
        <begin position="271"/>
        <end position="293"/>
    </location>
</feature>
<keyword evidence="4 9" id="KW-0812">Transmembrane</keyword>
<dbReference type="NCBIfam" id="TIGR03375">
    <property type="entry name" value="type_I_sec_LssB"/>
    <property type="match status" value="1"/>
</dbReference>
<evidence type="ECO:0000313" key="14">
    <source>
        <dbReference type="Proteomes" id="UP000484885"/>
    </source>
</evidence>
<dbReference type="InterPro" id="IPR003593">
    <property type="entry name" value="AAA+_ATPase"/>
</dbReference>
<dbReference type="GO" id="GO:0005524">
    <property type="term" value="F:ATP binding"/>
    <property type="evidence" value="ECO:0007669"/>
    <property type="project" value="UniProtKB-KW"/>
</dbReference>
<dbReference type="SUPFAM" id="SSF90123">
    <property type="entry name" value="ABC transporter transmembrane region"/>
    <property type="match status" value="1"/>
</dbReference>
<gene>
    <name evidence="13" type="ORF">G3I74_07110</name>
</gene>
<dbReference type="AlphaFoldDB" id="A0A845V5L2"/>
<dbReference type="CDD" id="cd02421">
    <property type="entry name" value="Peptidase_C39_likeD"/>
    <property type="match status" value="1"/>
</dbReference>
<dbReference type="PANTHER" id="PTHR24221:SF248">
    <property type="entry name" value="ABC TRANSPORTER TRANSMEMBRANE REGION"/>
    <property type="match status" value="1"/>
</dbReference>
<keyword evidence="2" id="KW-0813">Transport</keyword>
<sequence length="712" mass="78153">MTDHHSSETGGPLLTALITLCAYHGRAAHRDTLISGLPLTDGKLTPSVFDRAARRAHFSSRVLARSLTEINTALLPAILLLKNDKICVISKLSLKDGLAEVIYPELDDATVEVPLEKLQKDYNGHLIYCRPNFKLEQHHADFGTDKKQHWFWGIIRQNRGLYRDVILASVLVNLFALAMILFIRNVYDRVLPNAATETLWALAAGLGIVLVASLILKLLRAWFVDLAASRADIRLSSRIMERVLAMRMQDRPEASGAFAANIQSFESVRSFIGSLTLIAIVDFPFVLLFAGIIAWINPLLVIPIVIGAVIVLSYALVLQRQMQNLTQVGMQGNAQRSGTLIESLGNLEAVKSFNVQGYVQAKWEDSTTYLTRNSAKMRLLSSAVTNGAGFVQQTVSVAVIIIGVYLLIDGQLTQGGLIAAFLLSSRAMAPISQSAGLLAHYHQAANSMQLLENIMERPVEYQDSDEKIDRPVFHGDIEFRNVSFAYPGAQQQALSDINFRITAGEHVAILGKNGSGKTTIEKLIMGLYGPTQGSVMIDGIDMRQLDVTQLRRNIGYVPQEVSLFQGSLKHNIVLTSANEDSDRLLRAIDLAGLEPMIRQHPQGINMPVGERGQQLSGGQRQSVGIARALINEPPVLVLDEPTASLDHTSEDSIKKNLAEQSQGKTLILVTHRSSLLQLVKRLIVIDRGKIVADGPKETVMEALRQGRVSGAR</sequence>
<evidence type="ECO:0000256" key="8">
    <source>
        <dbReference type="ARBA" id="ARBA00023136"/>
    </source>
</evidence>
<dbReference type="EMBL" id="JAAGSC010000039">
    <property type="protein sequence ID" value="NDY95491.1"/>
    <property type="molecule type" value="Genomic_DNA"/>
</dbReference>
<dbReference type="InterPro" id="IPR011527">
    <property type="entry name" value="ABC1_TM_dom"/>
</dbReference>
<dbReference type="CDD" id="cd18587">
    <property type="entry name" value="ABC_6TM_LapB_like"/>
    <property type="match status" value="1"/>
</dbReference>
<keyword evidence="3" id="KW-1003">Cell membrane</keyword>
<dbReference type="Gene3D" id="1.20.1560.10">
    <property type="entry name" value="ABC transporter type 1, transmembrane domain"/>
    <property type="match status" value="1"/>
</dbReference>
<organism evidence="13 14">
    <name type="scientific">Wenzhouxiangella limi</name>
    <dbReference type="NCBI Taxonomy" id="2707351"/>
    <lineage>
        <taxon>Bacteria</taxon>
        <taxon>Pseudomonadati</taxon>
        <taxon>Pseudomonadota</taxon>
        <taxon>Gammaproteobacteria</taxon>
        <taxon>Chromatiales</taxon>
        <taxon>Wenzhouxiangellaceae</taxon>
        <taxon>Wenzhouxiangella</taxon>
    </lineage>
</organism>
<feature type="transmembrane region" description="Helical" evidence="9">
    <location>
        <begin position="383"/>
        <end position="408"/>
    </location>
</feature>
<dbReference type="SMART" id="SM00382">
    <property type="entry name" value="AAA"/>
    <property type="match status" value="1"/>
</dbReference>
<dbReference type="Gene3D" id="3.40.50.300">
    <property type="entry name" value="P-loop containing nucleotide triphosphate hydrolases"/>
    <property type="match status" value="1"/>
</dbReference>
<feature type="transmembrane region" description="Helical" evidence="9">
    <location>
        <begin position="299"/>
        <end position="317"/>
    </location>
</feature>
<dbReference type="InterPro" id="IPR005074">
    <property type="entry name" value="Peptidase_C39"/>
</dbReference>
<name>A0A845V5L2_9GAMM</name>
<comment type="subcellular location">
    <subcellularLocation>
        <location evidence="1">Cell membrane</location>
        <topology evidence="1">Multi-pass membrane protein</topology>
    </subcellularLocation>
</comment>
<dbReference type="PROSITE" id="PS50893">
    <property type="entry name" value="ABC_TRANSPORTER_2"/>
    <property type="match status" value="1"/>
</dbReference>
<dbReference type="GO" id="GO:0005886">
    <property type="term" value="C:plasma membrane"/>
    <property type="evidence" value="ECO:0007669"/>
    <property type="project" value="UniProtKB-SubCell"/>
</dbReference>
<feature type="transmembrane region" description="Helical" evidence="9">
    <location>
        <begin position="199"/>
        <end position="219"/>
    </location>
</feature>
<keyword evidence="8 9" id="KW-0472">Membrane</keyword>
<evidence type="ECO:0000256" key="3">
    <source>
        <dbReference type="ARBA" id="ARBA00022475"/>
    </source>
</evidence>
<feature type="domain" description="ABC transporter" evidence="10">
    <location>
        <begin position="477"/>
        <end position="712"/>
    </location>
</feature>
<keyword evidence="5" id="KW-0547">Nucleotide-binding</keyword>
<dbReference type="Gene3D" id="3.90.70.10">
    <property type="entry name" value="Cysteine proteinases"/>
    <property type="match status" value="1"/>
</dbReference>
<dbReference type="GO" id="GO:0016887">
    <property type="term" value="F:ATP hydrolysis activity"/>
    <property type="evidence" value="ECO:0007669"/>
    <property type="project" value="InterPro"/>
</dbReference>
<dbReference type="FunFam" id="3.40.50.300:FF:000299">
    <property type="entry name" value="ABC transporter ATP-binding protein/permease"/>
    <property type="match status" value="1"/>
</dbReference>
<dbReference type="GO" id="GO:0008233">
    <property type="term" value="F:peptidase activity"/>
    <property type="evidence" value="ECO:0007669"/>
    <property type="project" value="InterPro"/>
</dbReference>
<evidence type="ECO:0000256" key="6">
    <source>
        <dbReference type="ARBA" id="ARBA00022840"/>
    </source>
</evidence>
<dbReference type="InterPro" id="IPR027417">
    <property type="entry name" value="P-loop_NTPase"/>
</dbReference>
<dbReference type="GO" id="GO:0034040">
    <property type="term" value="F:ATPase-coupled lipid transmembrane transporter activity"/>
    <property type="evidence" value="ECO:0007669"/>
    <property type="project" value="TreeGrafter"/>
</dbReference>